<protein>
    <submittedName>
        <fullName evidence="2">Uncharacterized protein</fullName>
    </submittedName>
</protein>
<name>A0AAV5S3L7_MAUHU</name>
<feature type="compositionally biased region" description="Acidic residues" evidence="1">
    <location>
        <begin position="103"/>
        <end position="112"/>
    </location>
</feature>
<evidence type="ECO:0000256" key="1">
    <source>
        <dbReference type="SAM" id="MobiDB-lite"/>
    </source>
</evidence>
<feature type="region of interest" description="Disordered" evidence="1">
    <location>
        <begin position="1"/>
        <end position="22"/>
    </location>
</feature>
<evidence type="ECO:0000313" key="3">
    <source>
        <dbReference type="Proteomes" id="UP001377567"/>
    </source>
</evidence>
<sequence>MRQRSLTVKHQSRAPLENPVKRSATYNLGDDVTVVDEEPRFAVKLPIIDSTENFVHETILLGPLDVEKTEIDIPEGRTMDSLEDQPENDVTELVEEVSTSTQENDEYEDEISDPVAPLKCSTPPIRNAESSSIEIMIESQLKQIHEPNNTTETTFPAGDFDLSKGAVVANNEVEELRQRTTGSYLQNYSRMPSERNSQPSIKHHSSIHKSLKDVINRANRSIYRIDTFKVQYKAGLSKATVGLPSLHPRAAIKKPDDVER</sequence>
<organism evidence="2 3">
    <name type="scientific">Maudiozyma humilis</name>
    <name type="common">Sour dough yeast</name>
    <name type="synonym">Kazachstania humilis</name>
    <dbReference type="NCBI Taxonomy" id="51915"/>
    <lineage>
        <taxon>Eukaryota</taxon>
        <taxon>Fungi</taxon>
        <taxon>Dikarya</taxon>
        <taxon>Ascomycota</taxon>
        <taxon>Saccharomycotina</taxon>
        <taxon>Saccharomycetes</taxon>
        <taxon>Saccharomycetales</taxon>
        <taxon>Saccharomycetaceae</taxon>
        <taxon>Maudiozyma</taxon>
    </lineage>
</organism>
<evidence type="ECO:0000313" key="2">
    <source>
        <dbReference type="EMBL" id="GMM58338.1"/>
    </source>
</evidence>
<proteinExistence type="predicted"/>
<accession>A0AAV5S3L7</accession>
<gene>
    <name evidence="2" type="ORF">DAKH74_049550</name>
</gene>
<reference evidence="2 3" key="1">
    <citation type="journal article" date="2023" name="Elife">
        <title>Identification of key yeast species and microbe-microbe interactions impacting larval growth of Drosophila in the wild.</title>
        <authorList>
            <person name="Mure A."/>
            <person name="Sugiura Y."/>
            <person name="Maeda R."/>
            <person name="Honda K."/>
            <person name="Sakurai N."/>
            <person name="Takahashi Y."/>
            <person name="Watada M."/>
            <person name="Katoh T."/>
            <person name="Gotoh A."/>
            <person name="Gotoh Y."/>
            <person name="Taniguchi I."/>
            <person name="Nakamura K."/>
            <person name="Hayashi T."/>
            <person name="Katayama T."/>
            <person name="Uemura T."/>
            <person name="Hattori Y."/>
        </authorList>
    </citation>
    <scope>NUCLEOTIDE SEQUENCE [LARGE SCALE GENOMIC DNA]</scope>
    <source>
        <strain evidence="2 3">KH-74</strain>
    </source>
</reference>
<dbReference type="Proteomes" id="UP001377567">
    <property type="component" value="Unassembled WGS sequence"/>
</dbReference>
<keyword evidence="3" id="KW-1185">Reference proteome</keyword>
<comment type="caution">
    <text evidence="2">The sequence shown here is derived from an EMBL/GenBank/DDBJ whole genome shotgun (WGS) entry which is preliminary data.</text>
</comment>
<dbReference type="EMBL" id="BTGD01000025">
    <property type="protein sequence ID" value="GMM58338.1"/>
    <property type="molecule type" value="Genomic_DNA"/>
</dbReference>
<dbReference type="AlphaFoldDB" id="A0AAV5S3L7"/>
<feature type="region of interest" description="Disordered" evidence="1">
    <location>
        <begin position="98"/>
        <end position="126"/>
    </location>
</feature>